<evidence type="ECO:0000256" key="7">
    <source>
        <dbReference type="ARBA" id="ARBA00023136"/>
    </source>
</evidence>
<dbReference type="InterPro" id="IPR035906">
    <property type="entry name" value="MetI-like_sf"/>
</dbReference>
<evidence type="ECO:0000256" key="3">
    <source>
        <dbReference type="ARBA" id="ARBA00022448"/>
    </source>
</evidence>
<evidence type="ECO:0000256" key="5">
    <source>
        <dbReference type="ARBA" id="ARBA00022692"/>
    </source>
</evidence>
<evidence type="ECO:0000256" key="2">
    <source>
        <dbReference type="ARBA" id="ARBA00010072"/>
    </source>
</evidence>
<dbReference type="RefSeq" id="WP_076200140.1">
    <property type="nucleotide sequence ID" value="NZ_CP019236.1"/>
</dbReference>
<proteinExistence type="inferred from homology"/>
<dbReference type="KEGG" id="rhy:RD110_14535"/>
<dbReference type="InterPro" id="IPR000515">
    <property type="entry name" value="MetI-like"/>
</dbReference>
<sequence length="223" mass="24868">MDLFLENFANLDSFLTIWPLLLQGVQLSFLLAIVALPLACLTGLLIAVLYSFEHRWLRALLLVYIDLFRSFPVVVLLVLIYFGLPFFGLKLSGFTAVVLALVLNNSGYYGEIFRAGINSVPKGQREAARALGFKPLRLVLVIVLPQAIRNVLAPLASNSLELIKTTSIASMVALPELLRSARVAQEQTYNPTPLMAAAVVFFVLLWPLARWVARLERRMIVSR</sequence>
<comment type="similarity">
    <text evidence="2">Belongs to the binding-protein-dependent transport system permease family. HisMQ subfamily.</text>
</comment>
<dbReference type="InterPro" id="IPR043429">
    <property type="entry name" value="ArtM/GltK/GlnP/TcyL/YhdX-like"/>
</dbReference>
<dbReference type="STRING" id="1842727.RD110_14535"/>
<dbReference type="InterPro" id="IPR010065">
    <property type="entry name" value="AA_ABC_transptr_permease_3TM"/>
</dbReference>
<keyword evidence="11" id="KW-1185">Reference proteome</keyword>
<dbReference type="Gene3D" id="1.10.3720.10">
    <property type="entry name" value="MetI-like"/>
    <property type="match status" value="1"/>
</dbReference>
<feature type="transmembrane region" description="Helical" evidence="8">
    <location>
        <begin position="194"/>
        <end position="213"/>
    </location>
</feature>
<keyword evidence="7 8" id="KW-0472">Membrane</keyword>
<evidence type="ECO:0000313" key="11">
    <source>
        <dbReference type="Proteomes" id="UP000186609"/>
    </source>
</evidence>
<dbReference type="GO" id="GO:0043190">
    <property type="term" value="C:ATP-binding cassette (ABC) transporter complex"/>
    <property type="evidence" value="ECO:0007669"/>
    <property type="project" value="InterPro"/>
</dbReference>
<dbReference type="NCBIfam" id="TIGR01726">
    <property type="entry name" value="HEQRo_perm_3TM"/>
    <property type="match status" value="1"/>
</dbReference>
<protein>
    <submittedName>
        <fullName evidence="10">Polar amino acid ABC transporter permease</fullName>
    </submittedName>
</protein>
<dbReference type="EMBL" id="CP019236">
    <property type="protein sequence ID" value="APW38261.1"/>
    <property type="molecule type" value="Genomic_DNA"/>
</dbReference>
<evidence type="ECO:0000256" key="1">
    <source>
        <dbReference type="ARBA" id="ARBA00004429"/>
    </source>
</evidence>
<dbReference type="Pfam" id="PF00528">
    <property type="entry name" value="BPD_transp_1"/>
    <property type="match status" value="1"/>
</dbReference>
<feature type="transmembrane region" description="Helical" evidence="8">
    <location>
        <begin position="20"/>
        <end position="49"/>
    </location>
</feature>
<evidence type="ECO:0000256" key="6">
    <source>
        <dbReference type="ARBA" id="ARBA00022989"/>
    </source>
</evidence>
<keyword evidence="6 8" id="KW-1133">Transmembrane helix</keyword>
<dbReference type="PANTHER" id="PTHR30614:SF34">
    <property type="entry name" value="BLR6398 PROTEIN"/>
    <property type="match status" value="1"/>
</dbReference>
<keyword evidence="3 8" id="KW-0813">Transport</keyword>
<gene>
    <name evidence="10" type="ORF">RD110_14535</name>
</gene>
<dbReference type="PROSITE" id="PS50928">
    <property type="entry name" value="ABC_TM1"/>
    <property type="match status" value="1"/>
</dbReference>
<comment type="subcellular location">
    <subcellularLocation>
        <location evidence="1">Cell inner membrane</location>
        <topology evidence="1">Multi-pass membrane protein</topology>
    </subcellularLocation>
    <subcellularLocation>
        <location evidence="8">Cell membrane</location>
        <topology evidence="8">Multi-pass membrane protein</topology>
    </subcellularLocation>
</comment>
<evidence type="ECO:0000256" key="4">
    <source>
        <dbReference type="ARBA" id="ARBA00022475"/>
    </source>
</evidence>
<reference evidence="10 11" key="1">
    <citation type="submission" date="2017-01" db="EMBL/GenBank/DDBJ databases">
        <authorList>
            <person name="Mah S.A."/>
            <person name="Swanson W.J."/>
            <person name="Moy G.W."/>
            <person name="Vacquier V.D."/>
        </authorList>
    </citation>
    <scope>NUCLEOTIDE SEQUENCE [LARGE SCALE GENOMIC DNA]</scope>
    <source>
        <strain evidence="10 11">DCY110</strain>
    </source>
</reference>
<dbReference type="OrthoDB" id="7026155at2"/>
<dbReference type="CDD" id="cd06261">
    <property type="entry name" value="TM_PBP2"/>
    <property type="match status" value="1"/>
</dbReference>
<keyword evidence="5 8" id="KW-0812">Transmembrane</keyword>
<feature type="transmembrane region" description="Helical" evidence="8">
    <location>
        <begin position="61"/>
        <end position="84"/>
    </location>
</feature>
<name>A0A1P8JX36_9BURK</name>
<organism evidence="10 11">
    <name type="scientific">Rhodoferax koreensis</name>
    <dbReference type="NCBI Taxonomy" id="1842727"/>
    <lineage>
        <taxon>Bacteria</taxon>
        <taxon>Pseudomonadati</taxon>
        <taxon>Pseudomonadota</taxon>
        <taxon>Betaproteobacteria</taxon>
        <taxon>Burkholderiales</taxon>
        <taxon>Comamonadaceae</taxon>
        <taxon>Rhodoferax</taxon>
    </lineage>
</organism>
<keyword evidence="4" id="KW-1003">Cell membrane</keyword>
<dbReference type="GO" id="GO:0006865">
    <property type="term" value="P:amino acid transport"/>
    <property type="evidence" value="ECO:0007669"/>
    <property type="project" value="TreeGrafter"/>
</dbReference>
<evidence type="ECO:0000259" key="9">
    <source>
        <dbReference type="PROSITE" id="PS50928"/>
    </source>
</evidence>
<dbReference type="SUPFAM" id="SSF161098">
    <property type="entry name" value="MetI-like"/>
    <property type="match status" value="1"/>
</dbReference>
<evidence type="ECO:0000313" key="10">
    <source>
        <dbReference type="EMBL" id="APW38261.1"/>
    </source>
</evidence>
<dbReference type="AlphaFoldDB" id="A0A1P8JX36"/>
<dbReference type="GO" id="GO:0022857">
    <property type="term" value="F:transmembrane transporter activity"/>
    <property type="evidence" value="ECO:0007669"/>
    <property type="project" value="InterPro"/>
</dbReference>
<evidence type="ECO:0000256" key="8">
    <source>
        <dbReference type="RuleBase" id="RU363032"/>
    </source>
</evidence>
<feature type="domain" description="ABC transmembrane type-1" evidence="9">
    <location>
        <begin position="25"/>
        <end position="213"/>
    </location>
</feature>
<accession>A0A1P8JX36</accession>
<dbReference type="Proteomes" id="UP000186609">
    <property type="component" value="Chromosome"/>
</dbReference>
<dbReference type="PANTHER" id="PTHR30614">
    <property type="entry name" value="MEMBRANE COMPONENT OF AMINO ACID ABC TRANSPORTER"/>
    <property type="match status" value="1"/>
</dbReference>